<name>A0AAE4YCL8_9RHOB</name>
<feature type="domain" description="Flavin reductase like" evidence="2">
    <location>
        <begin position="23"/>
        <end position="173"/>
    </location>
</feature>
<dbReference type="RefSeq" id="WP_168776374.1">
    <property type="nucleotide sequence ID" value="NZ_JAABNR010000026.1"/>
</dbReference>
<sequence length="180" mass="19725">MPAHALPCKDVDPDFSDSMRQALRATPVNVSILTTKDRAGVNHGLAVTTAVPFSSHRPAMIVAVKHSASAYPAIRDSSYFCLNQIAADEIDLLDRFSRSDLRAQRFASGRWSVGPHGLPYLDSATACFFCDVQGAHAHEDQTVFIGRIVGVRLGREGYDDREPLIWINGRAARLAGREYA</sequence>
<dbReference type="GO" id="GO:0010181">
    <property type="term" value="F:FMN binding"/>
    <property type="evidence" value="ECO:0007669"/>
    <property type="project" value="InterPro"/>
</dbReference>
<dbReference type="SUPFAM" id="SSF50475">
    <property type="entry name" value="FMN-binding split barrel"/>
    <property type="match status" value="1"/>
</dbReference>
<dbReference type="InterPro" id="IPR002563">
    <property type="entry name" value="Flavin_Rdtase-like_dom"/>
</dbReference>
<dbReference type="Gene3D" id="2.30.110.10">
    <property type="entry name" value="Electron Transport, Fmn-binding Protein, Chain A"/>
    <property type="match status" value="1"/>
</dbReference>
<evidence type="ECO:0000313" key="4">
    <source>
        <dbReference type="Proteomes" id="UP001193501"/>
    </source>
</evidence>
<comment type="caution">
    <text evidence="3">The sequence shown here is derived from an EMBL/GenBank/DDBJ whole genome shotgun (WGS) entry which is preliminary data.</text>
</comment>
<organism evidence="3 4">
    <name type="scientific">Stagnihabitans tardus</name>
    <dbReference type="NCBI Taxonomy" id="2699202"/>
    <lineage>
        <taxon>Bacteria</taxon>
        <taxon>Pseudomonadati</taxon>
        <taxon>Pseudomonadota</taxon>
        <taxon>Alphaproteobacteria</taxon>
        <taxon>Rhodobacterales</taxon>
        <taxon>Paracoccaceae</taxon>
        <taxon>Stagnihabitans</taxon>
    </lineage>
</organism>
<accession>A0AAE4YCL8</accession>
<evidence type="ECO:0000259" key="2">
    <source>
        <dbReference type="SMART" id="SM00903"/>
    </source>
</evidence>
<dbReference type="PANTHER" id="PTHR30466">
    <property type="entry name" value="FLAVIN REDUCTASE"/>
    <property type="match status" value="1"/>
</dbReference>
<dbReference type="SMART" id="SM00903">
    <property type="entry name" value="Flavin_Reduct"/>
    <property type="match status" value="1"/>
</dbReference>
<evidence type="ECO:0000256" key="1">
    <source>
        <dbReference type="ARBA" id="ARBA00023002"/>
    </source>
</evidence>
<dbReference type="GO" id="GO:0042602">
    <property type="term" value="F:riboflavin reductase (NADPH) activity"/>
    <property type="evidence" value="ECO:0007669"/>
    <property type="project" value="TreeGrafter"/>
</dbReference>
<gene>
    <name evidence="3" type="ORF">GV832_18455</name>
</gene>
<dbReference type="EMBL" id="JAABNR010000026">
    <property type="protein sequence ID" value="NBZ89574.1"/>
    <property type="molecule type" value="Genomic_DNA"/>
</dbReference>
<dbReference type="AlphaFoldDB" id="A0AAE4YCL8"/>
<dbReference type="InterPro" id="IPR012349">
    <property type="entry name" value="Split_barrel_FMN-bd"/>
</dbReference>
<dbReference type="Proteomes" id="UP001193501">
    <property type="component" value="Unassembled WGS sequence"/>
</dbReference>
<dbReference type="Pfam" id="PF01613">
    <property type="entry name" value="Flavin_Reduct"/>
    <property type="match status" value="1"/>
</dbReference>
<evidence type="ECO:0000313" key="3">
    <source>
        <dbReference type="EMBL" id="NBZ89574.1"/>
    </source>
</evidence>
<keyword evidence="4" id="KW-1185">Reference proteome</keyword>
<keyword evidence="1" id="KW-0560">Oxidoreductase</keyword>
<proteinExistence type="predicted"/>
<protein>
    <recommendedName>
        <fullName evidence="2">Flavin reductase like domain-containing protein</fullName>
    </recommendedName>
</protein>
<reference evidence="3" key="1">
    <citation type="submission" date="2020-01" db="EMBL/GenBank/DDBJ databases">
        <authorList>
            <person name="Chen W.-M."/>
        </authorList>
    </citation>
    <scope>NUCLEOTIDE SEQUENCE</scope>
    <source>
        <strain evidence="3">CYK-10</strain>
    </source>
</reference>
<dbReference type="PANTHER" id="PTHR30466:SF1">
    <property type="entry name" value="FMN REDUCTASE (NADH) RUTF"/>
    <property type="match status" value="1"/>
</dbReference>
<dbReference type="InterPro" id="IPR050268">
    <property type="entry name" value="NADH-dep_flavin_reductase"/>
</dbReference>